<evidence type="ECO:0008006" key="4">
    <source>
        <dbReference type="Google" id="ProtNLM"/>
    </source>
</evidence>
<evidence type="ECO:0000256" key="1">
    <source>
        <dbReference type="SAM" id="Phobius"/>
    </source>
</evidence>
<dbReference type="Proteomes" id="UP001642360">
    <property type="component" value="Unassembled WGS sequence"/>
</dbReference>
<evidence type="ECO:0000313" key="2">
    <source>
        <dbReference type="EMBL" id="CAK9177600.1"/>
    </source>
</evidence>
<keyword evidence="1" id="KW-1133">Transmembrane helix</keyword>
<sequence>MARSCIQSLLKLVNSVIGMVGVAMLLYALWMLRVWGNHTGHFPHPFIGPDTPVPWFIYTFLGLGVTLCVITCSGHIAAETANGCCLFFCRLFHPANEKHSLKAQFLAARAKFKATTLAVLIALLN</sequence>
<reference evidence="2 3" key="1">
    <citation type="submission" date="2024-02" db="EMBL/GenBank/DDBJ databases">
        <authorList>
            <person name="Vignale AGUSTIN F."/>
            <person name="Sosa J E."/>
            <person name="Modenutti C."/>
        </authorList>
    </citation>
    <scope>NUCLEOTIDE SEQUENCE [LARGE SCALE GENOMIC DNA]</scope>
</reference>
<feature type="transmembrane region" description="Helical" evidence="1">
    <location>
        <begin position="12"/>
        <end position="35"/>
    </location>
</feature>
<keyword evidence="3" id="KW-1185">Reference proteome</keyword>
<dbReference type="EMBL" id="CAUOFW020007091">
    <property type="protein sequence ID" value="CAK9177600.1"/>
    <property type="molecule type" value="Genomic_DNA"/>
</dbReference>
<dbReference type="AlphaFoldDB" id="A0ABC8UC95"/>
<protein>
    <recommendedName>
        <fullName evidence="4">Tetraspanin-19</fullName>
    </recommendedName>
</protein>
<keyword evidence="1" id="KW-0812">Transmembrane</keyword>
<keyword evidence="1" id="KW-0472">Membrane</keyword>
<comment type="caution">
    <text evidence="2">The sequence shown here is derived from an EMBL/GenBank/DDBJ whole genome shotgun (WGS) entry which is preliminary data.</text>
</comment>
<accession>A0ABC8UC95</accession>
<gene>
    <name evidence="2" type="ORF">ILEXP_LOCUS47511</name>
</gene>
<proteinExistence type="predicted"/>
<feature type="transmembrane region" description="Helical" evidence="1">
    <location>
        <begin position="55"/>
        <end position="78"/>
    </location>
</feature>
<name>A0ABC8UC95_9AQUA</name>
<organism evidence="2 3">
    <name type="scientific">Ilex paraguariensis</name>
    <name type="common">yerba mate</name>
    <dbReference type="NCBI Taxonomy" id="185542"/>
    <lineage>
        <taxon>Eukaryota</taxon>
        <taxon>Viridiplantae</taxon>
        <taxon>Streptophyta</taxon>
        <taxon>Embryophyta</taxon>
        <taxon>Tracheophyta</taxon>
        <taxon>Spermatophyta</taxon>
        <taxon>Magnoliopsida</taxon>
        <taxon>eudicotyledons</taxon>
        <taxon>Gunneridae</taxon>
        <taxon>Pentapetalae</taxon>
        <taxon>asterids</taxon>
        <taxon>campanulids</taxon>
        <taxon>Aquifoliales</taxon>
        <taxon>Aquifoliaceae</taxon>
        <taxon>Ilex</taxon>
    </lineage>
</organism>
<evidence type="ECO:0000313" key="3">
    <source>
        <dbReference type="Proteomes" id="UP001642360"/>
    </source>
</evidence>